<name>A0ABY3SEV5_9BACL</name>
<protein>
    <submittedName>
        <fullName evidence="3">Spore germination protein</fullName>
    </submittedName>
</protein>
<dbReference type="Pfam" id="PF03323">
    <property type="entry name" value="GerA"/>
    <property type="match status" value="1"/>
</dbReference>
<reference evidence="3 4" key="1">
    <citation type="journal article" date="2024" name="Int. J. Syst. Evol. Microbiol.">
        <title>Paenibacillus hexagrammi sp. nov., a novel bacterium isolated from the gut content of Hexagrammos agrammus.</title>
        <authorList>
            <person name="Jung H.K."/>
            <person name="Kim D.G."/>
            <person name="Zin H."/>
            <person name="Park J."/>
            <person name="Jung H."/>
            <person name="Kim Y.O."/>
            <person name="Kong H.J."/>
            <person name="Kim J.W."/>
            <person name="Kim Y.S."/>
        </authorList>
    </citation>
    <scope>NUCLEOTIDE SEQUENCE [LARGE SCALE GENOMIC DNA]</scope>
    <source>
        <strain evidence="3 4">YPD9-1</strain>
    </source>
</reference>
<dbReference type="Proteomes" id="UP001649230">
    <property type="component" value="Chromosome"/>
</dbReference>
<accession>A0ABY3SEV5</accession>
<evidence type="ECO:0000313" key="3">
    <source>
        <dbReference type="EMBL" id="UJF31686.1"/>
    </source>
</evidence>
<keyword evidence="2" id="KW-0472">Membrane</keyword>
<comment type="similarity">
    <text evidence="1">Belongs to the GerABKA family.</text>
</comment>
<sequence length="261" mass="29464">MLPWSKFRSKSTLDHRHFADSSQLANGASPLLPCLEDNLQQIRVQFGQSPDITIRQFEVGATFTPVAVIYTDGIIDKDLVNTFILHSLMIDSEREDFERLSKEKGIFEFIRTNALTVGEVKVVDNWNGVILSILSGDTVILLDDNTHAMVCGTRGGEMRGVTEPTSQVVIRGPKDGFNESIGTNVALVRRRIRSSNLWLEPMKIGTVTQTDVAFMYIKGIANDKIVEEVRYRLQQINFDSILESGYIEQLIQDKTYTFFQP</sequence>
<gene>
    <name evidence="3" type="ORF">L0M14_18085</name>
</gene>
<dbReference type="InterPro" id="IPR050768">
    <property type="entry name" value="UPF0353/GerABKA_families"/>
</dbReference>
<dbReference type="PANTHER" id="PTHR22550:SF5">
    <property type="entry name" value="LEUCINE ZIPPER PROTEIN 4"/>
    <property type="match status" value="1"/>
</dbReference>
<organism evidence="3 4">
    <name type="scientific">Paenibacillus hexagrammi</name>
    <dbReference type="NCBI Taxonomy" id="2908839"/>
    <lineage>
        <taxon>Bacteria</taxon>
        <taxon>Bacillati</taxon>
        <taxon>Bacillota</taxon>
        <taxon>Bacilli</taxon>
        <taxon>Bacillales</taxon>
        <taxon>Paenibacillaceae</taxon>
        <taxon>Paenibacillus</taxon>
    </lineage>
</organism>
<dbReference type="PANTHER" id="PTHR22550">
    <property type="entry name" value="SPORE GERMINATION PROTEIN"/>
    <property type="match status" value="1"/>
</dbReference>
<keyword evidence="4" id="KW-1185">Reference proteome</keyword>
<dbReference type="InterPro" id="IPR004995">
    <property type="entry name" value="Spore_Ger"/>
</dbReference>
<evidence type="ECO:0000256" key="1">
    <source>
        <dbReference type="ARBA" id="ARBA00005278"/>
    </source>
</evidence>
<evidence type="ECO:0000256" key="2">
    <source>
        <dbReference type="ARBA" id="ARBA00023136"/>
    </source>
</evidence>
<proteinExistence type="inferred from homology"/>
<evidence type="ECO:0000313" key="4">
    <source>
        <dbReference type="Proteomes" id="UP001649230"/>
    </source>
</evidence>
<dbReference type="EMBL" id="CP090978">
    <property type="protein sequence ID" value="UJF31686.1"/>
    <property type="molecule type" value="Genomic_DNA"/>
</dbReference>